<evidence type="ECO:0000256" key="1">
    <source>
        <dbReference type="ARBA" id="ARBA00022741"/>
    </source>
</evidence>
<dbReference type="InterPro" id="IPR050615">
    <property type="entry name" value="ATP-dep_DNA_Helicase"/>
</dbReference>
<dbReference type="PROSITE" id="PS51192">
    <property type="entry name" value="HELICASE_ATP_BIND_1"/>
    <property type="match status" value="1"/>
</dbReference>
<dbReference type="GO" id="GO:0016787">
    <property type="term" value="F:hydrolase activity"/>
    <property type="evidence" value="ECO:0007669"/>
    <property type="project" value="UniProtKB-KW"/>
</dbReference>
<reference evidence="7" key="1">
    <citation type="submission" date="2020-04" db="EMBL/GenBank/DDBJ databases">
        <authorList>
            <person name="Chiriac C."/>
            <person name="Salcher M."/>
            <person name="Ghai R."/>
            <person name="Kavagutti S V."/>
        </authorList>
    </citation>
    <scope>NUCLEOTIDE SEQUENCE</scope>
</reference>
<dbReference type="GO" id="GO:0003677">
    <property type="term" value="F:DNA binding"/>
    <property type="evidence" value="ECO:0007669"/>
    <property type="project" value="InterPro"/>
</dbReference>
<dbReference type="InterPro" id="IPR001650">
    <property type="entry name" value="Helicase_C-like"/>
</dbReference>
<dbReference type="PANTHER" id="PTHR11274:SF0">
    <property type="entry name" value="GENERAL TRANSCRIPTION AND DNA REPAIR FACTOR IIH HELICASE SUBUNIT XPB"/>
    <property type="match status" value="1"/>
</dbReference>
<dbReference type="PROSITE" id="PS51194">
    <property type="entry name" value="HELICASE_CTER"/>
    <property type="match status" value="1"/>
</dbReference>
<organism evidence="7">
    <name type="scientific">uncultured Caudovirales phage</name>
    <dbReference type="NCBI Taxonomy" id="2100421"/>
    <lineage>
        <taxon>Viruses</taxon>
        <taxon>Duplodnaviria</taxon>
        <taxon>Heunggongvirae</taxon>
        <taxon>Uroviricota</taxon>
        <taxon>Caudoviricetes</taxon>
        <taxon>Peduoviridae</taxon>
        <taxon>Maltschvirus</taxon>
        <taxon>Maltschvirus maltsch</taxon>
    </lineage>
</organism>
<dbReference type="GO" id="GO:0004386">
    <property type="term" value="F:helicase activity"/>
    <property type="evidence" value="ECO:0007669"/>
    <property type="project" value="UniProtKB-KW"/>
</dbReference>
<dbReference type="Pfam" id="PF00271">
    <property type="entry name" value="Helicase_C"/>
    <property type="match status" value="1"/>
</dbReference>
<evidence type="ECO:0000256" key="4">
    <source>
        <dbReference type="ARBA" id="ARBA00022840"/>
    </source>
</evidence>
<feature type="domain" description="Helicase C-terminal" evidence="6">
    <location>
        <begin position="332"/>
        <end position="487"/>
    </location>
</feature>
<accession>A0A6J5KYX0</accession>
<keyword evidence="2" id="KW-0378">Hydrolase</keyword>
<evidence type="ECO:0000259" key="5">
    <source>
        <dbReference type="PROSITE" id="PS51192"/>
    </source>
</evidence>
<dbReference type="SUPFAM" id="SSF52540">
    <property type="entry name" value="P-loop containing nucleoside triphosphate hydrolases"/>
    <property type="match status" value="1"/>
</dbReference>
<feature type="domain" description="Helicase ATP-binding" evidence="5">
    <location>
        <begin position="124"/>
        <end position="277"/>
    </location>
</feature>
<protein>
    <submittedName>
        <fullName evidence="7">SSL2 DNA or RNA helicases of superfamily II</fullName>
    </submittedName>
</protein>
<dbReference type="PANTHER" id="PTHR11274">
    <property type="entry name" value="RAD25/XP-B DNA REPAIR HELICASE"/>
    <property type="match status" value="1"/>
</dbReference>
<dbReference type="InterPro" id="IPR014001">
    <property type="entry name" value="Helicase_ATP-bd"/>
</dbReference>
<name>A0A6J5KYX0_9CAUD</name>
<dbReference type="Pfam" id="PF04851">
    <property type="entry name" value="ResIII"/>
    <property type="match status" value="1"/>
</dbReference>
<dbReference type="SMART" id="SM00490">
    <property type="entry name" value="HELICc"/>
    <property type="match status" value="1"/>
</dbReference>
<keyword evidence="3 7" id="KW-0347">Helicase</keyword>
<dbReference type="GO" id="GO:0005524">
    <property type="term" value="F:ATP binding"/>
    <property type="evidence" value="ECO:0007669"/>
    <property type="project" value="UniProtKB-KW"/>
</dbReference>
<gene>
    <name evidence="7" type="ORF">UFOVP75_103</name>
</gene>
<dbReference type="EMBL" id="LR796209">
    <property type="protein sequence ID" value="CAB4127251.1"/>
    <property type="molecule type" value="Genomic_DNA"/>
</dbReference>
<evidence type="ECO:0000256" key="2">
    <source>
        <dbReference type="ARBA" id="ARBA00022801"/>
    </source>
</evidence>
<sequence length="490" mass="55046">MILTQTSPIRVEIDASFQEMKAIKEFLTYEDKSVVFEINRTRNNKYLKKTLGDEAFVALLLELNSKRHRTLVNDNSWTYSGLSHKLLNKFGGTFVNNVSYPEEKIIPYQNVPKHKPRYFQNDSCDALIEAKHGAVSIGTGLGKTTIIQMLVKHFGQKAVVMAPSVSIAEQMYLEFQNLFGRKYVGFYGDGTKECKKLITIGIGQSLTRIVPGSPDYKALSKATLFIVDESHLTPAATLESVCFGLMANAPYRFFFSATQFRNDGRDLLLAAITGPIVYNMTVKEGIDQGFLSKLKFMMFETTSDVDFYHPDTNKMTSNHLFYNKKVNALAAELANKHVEVFKRPVLILIDEIEQFVKIYPLLKHKFGFAHGTLTKENSKGVPEEFLDSNTTKLVNDFNAGVFPILIGTSCVSTGTDIQAVQTMIRLKGGTSEISVMQDVGRCTRLSPGKTDCFVIDFDIVNIEALEHHAANRREIYNSIYGQVQNVRIKS</sequence>
<dbReference type="Gene3D" id="3.40.50.300">
    <property type="entry name" value="P-loop containing nucleotide triphosphate hydrolases"/>
    <property type="match status" value="2"/>
</dbReference>
<proteinExistence type="predicted"/>
<dbReference type="InterPro" id="IPR027417">
    <property type="entry name" value="P-loop_NTPase"/>
</dbReference>
<evidence type="ECO:0000259" key="6">
    <source>
        <dbReference type="PROSITE" id="PS51194"/>
    </source>
</evidence>
<evidence type="ECO:0000256" key="3">
    <source>
        <dbReference type="ARBA" id="ARBA00022806"/>
    </source>
</evidence>
<keyword evidence="1" id="KW-0547">Nucleotide-binding</keyword>
<dbReference type="InterPro" id="IPR006935">
    <property type="entry name" value="Helicase/UvrB_N"/>
</dbReference>
<evidence type="ECO:0000313" key="7">
    <source>
        <dbReference type="EMBL" id="CAB4127251.1"/>
    </source>
</evidence>
<keyword evidence="4" id="KW-0067">ATP-binding</keyword>
<dbReference type="SMART" id="SM00487">
    <property type="entry name" value="DEXDc"/>
    <property type="match status" value="1"/>
</dbReference>